<evidence type="ECO:0000259" key="2">
    <source>
        <dbReference type="PROSITE" id="PS51819"/>
    </source>
</evidence>
<dbReference type="OrthoDB" id="9793039at2"/>
<feature type="domain" description="VOC" evidence="2">
    <location>
        <begin position="10"/>
        <end position="123"/>
    </location>
</feature>
<dbReference type="RefSeq" id="WP_073384206.1">
    <property type="nucleotide sequence ID" value="NZ_FQZK01000037.1"/>
</dbReference>
<dbReference type="CDD" id="cd07247">
    <property type="entry name" value="SgaA_N_like"/>
    <property type="match status" value="2"/>
</dbReference>
<dbReference type="InterPro" id="IPR037523">
    <property type="entry name" value="VOC_core"/>
</dbReference>
<evidence type="ECO:0000256" key="1">
    <source>
        <dbReference type="SAM" id="MobiDB-lite"/>
    </source>
</evidence>
<name>A0A1M6VV73_9ACTN</name>
<dbReference type="SUPFAM" id="SSF54593">
    <property type="entry name" value="Glyoxalase/Bleomycin resistance protein/Dihydroxybiphenyl dioxygenase"/>
    <property type="match status" value="2"/>
</dbReference>
<dbReference type="InterPro" id="IPR004360">
    <property type="entry name" value="Glyas_Fos-R_dOase_dom"/>
</dbReference>
<dbReference type="PANTHER" id="PTHR33993:SF10">
    <property type="entry name" value="CONSERVED PROTEIN"/>
    <property type="match status" value="1"/>
</dbReference>
<gene>
    <name evidence="3" type="ORF">SAMN05421803_13736</name>
</gene>
<feature type="region of interest" description="Disordered" evidence="1">
    <location>
        <begin position="170"/>
        <end position="198"/>
    </location>
</feature>
<proteinExistence type="predicted"/>
<dbReference type="PROSITE" id="PS51819">
    <property type="entry name" value="VOC"/>
    <property type="match status" value="2"/>
</dbReference>
<feature type="domain" description="VOC" evidence="2">
    <location>
        <begin position="137"/>
        <end position="261"/>
    </location>
</feature>
<dbReference type="InterPro" id="IPR052164">
    <property type="entry name" value="Anthracycline_SecMetBiosynth"/>
</dbReference>
<keyword evidence="4" id="KW-1185">Reference proteome</keyword>
<dbReference type="EMBL" id="FQZK01000037">
    <property type="protein sequence ID" value="SHK85442.1"/>
    <property type="molecule type" value="Genomic_DNA"/>
</dbReference>
<dbReference type="Proteomes" id="UP000184452">
    <property type="component" value="Unassembled WGS sequence"/>
</dbReference>
<accession>A0A1M6VV73</accession>
<evidence type="ECO:0000313" key="3">
    <source>
        <dbReference type="EMBL" id="SHK85442.1"/>
    </source>
</evidence>
<dbReference type="Pfam" id="PF00903">
    <property type="entry name" value="Glyoxalase"/>
    <property type="match status" value="2"/>
</dbReference>
<dbReference type="Gene3D" id="3.10.180.10">
    <property type="entry name" value="2,3-Dihydroxybiphenyl 1,2-Dioxygenase, domain 1"/>
    <property type="match status" value="2"/>
</dbReference>
<sequence>MITTDFLPGSPCWLEVSSPDTDASTAFYRRVFGWKAMEDTPEAAGYLTCRLDGDAIAGLSPLLGEGERPAWTVFFQDPDVDSTVPAVERLHGSVLVEPFDALTAGRSAQFFDAQGARFAVWNPIDFPGMERTDSHGTLCRVELLTPDGDGSEAFYRELFRWHYSDAPAPAGAGRRRVITPDGAGRDRDQGGITALAPDRVDDTEGSAEWNAVFRVDDVDRALEAVRTGGGQVYTGPEPTPDAGRTAVCADPFGAGFALLETARG</sequence>
<organism evidence="3 4">
    <name type="scientific">Nocardiopsis flavescens</name>
    <dbReference type="NCBI Taxonomy" id="758803"/>
    <lineage>
        <taxon>Bacteria</taxon>
        <taxon>Bacillati</taxon>
        <taxon>Actinomycetota</taxon>
        <taxon>Actinomycetes</taxon>
        <taxon>Streptosporangiales</taxon>
        <taxon>Nocardiopsidaceae</taxon>
        <taxon>Nocardiopsis</taxon>
    </lineage>
</organism>
<dbReference type="AlphaFoldDB" id="A0A1M6VV73"/>
<dbReference type="InterPro" id="IPR029068">
    <property type="entry name" value="Glyas_Bleomycin-R_OHBP_Dase"/>
</dbReference>
<evidence type="ECO:0000313" key="4">
    <source>
        <dbReference type="Proteomes" id="UP000184452"/>
    </source>
</evidence>
<dbReference type="PANTHER" id="PTHR33993">
    <property type="entry name" value="GLYOXALASE-RELATED"/>
    <property type="match status" value="1"/>
</dbReference>
<protein>
    <recommendedName>
        <fullName evidence="2">VOC domain-containing protein</fullName>
    </recommendedName>
</protein>
<reference evidence="3 4" key="1">
    <citation type="submission" date="2016-11" db="EMBL/GenBank/DDBJ databases">
        <authorList>
            <person name="Jaros S."/>
            <person name="Januszkiewicz K."/>
            <person name="Wedrychowicz H."/>
        </authorList>
    </citation>
    <scope>NUCLEOTIDE SEQUENCE [LARGE SCALE GENOMIC DNA]</scope>
    <source>
        <strain evidence="3 4">CGMCC 4.5723</strain>
    </source>
</reference>